<name>A0A1H0E3P1_9GAMM</name>
<evidence type="ECO:0000313" key="1">
    <source>
        <dbReference type="EMBL" id="SDN76913.1"/>
    </source>
</evidence>
<protein>
    <recommendedName>
        <fullName evidence="3">DksA C4-type domain-containing protein</fullName>
    </recommendedName>
</protein>
<dbReference type="STRING" id="416873.SAMN04487951_1084"/>
<dbReference type="AlphaFoldDB" id="A0A1H0E3P1"/>
<sequence length="99" mass="11271">MIIRLEDIRAALIEEHFDIATQSPKVMLEGPYLGPLLRNSIGFQTADIAPQNKQDVLRSIDETLHQLDQGRYGQCLTCHEWIPLAQLQLERRCLDCALA</sequence>
<organism evidence="1 2">
    <name type="scientific">Vreelandella arcis</name>
    <dbReference type="NCBI Taxonomy" id="416873"/>
    <lineage>
        <taxon>Bacteria</taxon>
        <taxon>Pseudomonadati</taxon>
        <taxon>Pseudomonadota</taxon>
        <taxon>Gammaproteobacteria</taxon>
        <taxon>Oceanospirillales</taxon>
        <taxon>Halomonadaceae</taxon>
        <taxon>Vreelandella</taxon>
    </lineage>
</organism>
<accession>A0A1H0E3P1</accession>
<proteinExistence type="predicted"/>
<gene>
    <name evidence="1" type="ORF">SAMN04487951_1084</name>
</gene>
<dbReference type="EMBL" id="FNII01000008">
    <property type="protein sequence ID" value="SDN76913.1"/>
    <property type="molecule type" value="Genomic_DNA"/>
</dbReference>
<dbReference type="Proteomes" id="UP000199677">
    <property type="component" value="Unassembled WGS sequence"/>
</dbReference>
<keyword evidence="2" id="KW-1185">Reference proteome</keyword>
<evidence type="ECO:0008006" key="3">
    <source>
        <dbReference type="Google" id="ProtNLM"/>
    </source>
</evidence>
<evidence type="ECO:0000313" key="2">
    <source>
        <dbReference type="Proteomes" id="UP000199677"/>
    </source>
</evidence>
<reference evidence="2" key="1">
    <citation type="submission" date="2016-10" db="EMBL/GenBank/DDBJ databases">
        <authorList>
            <person name="Varghese N."/>
            <person name="Submissions S."/>
        </authorList>
    </citation>
    <scope>NUCLEOTIDE SEQUENCE [LARGE SCALE GENOMIC DNA]</scope>
    <source>
        <strain evidence="2">CGMCC 1.6494</strain>
    </source>
</reference>
<dbReference type="Gene3D" id="1.20.120.910">
    <property type="entry name" value="DksA, coiled-coil domain"/>
    <property type="match status" value="1"/>
</dbReference>